<comment type="caution">
    <text evidence="4">The sequence shown here is derived from an EMBL/GenBank/DDBJ whole genome shotgun (WGS) entry which is preliminary data.</text>
</comment>
<sequence>MIRATDQSFYPRVDIPTTDSSIHRHISISPAATIDGRTSQTAIKHNTAIREMFSRMLMRIALNVSDTALIYGTDRQHMSFRELEERSSAMAKHLGTLWLKEHGGSGHIHSNSDGDAVVLYCANSSTCQEKTIVLLLTILKLGLTFMAVDPEVSNSELHKILHTIEPCMIVSDSKCSILSTLMTENNSQHQPKPFVLIDKIWNLPDAALDESAHENSFYLLHPSLETWTNVPAEQRTIAIFFSAGTSGNARPVRIALRELYNLIHWKMKVLPPSAADVYSLTYPPWDVNFLSDVLLPILNGKPLVVFDKRDMESTTRLINTIANTKVSRLSLTPPQFTALINTASKAEQLPIPSVKIWTITGNMLVPSVYKNFFRLFSNYNDVVILFMYGSVEVAGQATYELYEDLHDLERKTLDGVPSVGTPICNTKVFIVDEKDKNVPINTIGEIAFSGSCVTSGGYASCGNGGFKKLGASGDQEPKSANRLFRSGDFGKIVVDAGGIKRLYVTGHLCNCISFGNQSIDLKDLSHEIFQTGMVSACHVVACQHGREDSVMVAACVLKNKATPQLILDKLKVGGESKNSHVIPWIFPMASIPLLPNGRVACSTIRQMYRSSMIDCEPKSWNVLDLLPEQETHVKALCRAVALSVAVPLQFVINNFENSFWEIGGSSVDSVSLLNMIVKSGYPIGLQDITDSASLGQLLEKMMVAKSVAKVDTCFYCLKKDMYKVAPMTIADEEHVMRLLIKDVNSKVHIGSNKPDTLTAYWKSVLENVRDNGLCMLAKTPTDQIVGIIINIPADHQVKIKKPPKEILYSLELFQACKKVNKYAEWRQSQQKILQVYYISVDHSALTRGQDGQVVHLLLLESQEVAKDQGFTTFVIEATNSLVQEISINLLKMNTLFEFPIRRFKAQDKIRPFLLETDYKKIGMYYLNLSREIC</sequence>
<reference evidence="4 5" key="1">
    <citation type="journal article" date="2016" name="Genome Biol. Evol.">
        <title>Gene Family Evolution Reflects Adaptation to Soil Environmental Stressors in the Genome of the Collembolan Orchesella cincta.</title>
        <authorList>
            <person name="Faddeeva-Vakhrusheva A."/>
            <person name="Derks M.F."/>
            <person name="Anvar S.Y."/>
            <person name="Agamennone V."/>
            <person name="Suring W."/>
            <person name="Smit S."/>
            <person name="van Straalen N.M."/>
            <person name="Roelofs D."/>
        </authorList>
    </citation>
    <scope>NUCLEOTIDE SEQUENCE [LARGE SCALE GENOMIC DNA]</scope>
    <source>
        <tissue evidence="4">Mixed pool</tissue>
    </source>
</reference>
<evidence type="ECO:0000259" key="3">
    <source>
        <dbReference type="Pfam" id="PF00501"/>
    </source>
</evidence>
<dbReference type="PANTHER" id="PTHR44845">
    <property type="entry name" value="CARRIER DOMAIN-CONTAINING PROTEIN"/>
    <property type="match status" value="1"/>
</dbReference>
<keyword evidence="5" id="KW-1185">Reference proteome</keyword>
<dbReference type="Gene3D" id="3.40.630.30">
    <property type="match status" value="1"/>
</dbReference>
<protein>
    <submittedName>
        <fullName evidence="4">Bacitracin synthase 3</fullName>
    </submittedName>
</protein>
<keyword evidence="1" id="KW-0596">Phosphopantetheine</keyword>
<dbReference type="AlphaFoldDB" id="A0A1D2MHI9"/>
<dbReference type="Gene3D" id="3.40.50.12780">
    <property type="entry name" value="N-terminal domain of ligase-like"/>
    <property type="match status" value="1"/>
</dbReference>
<gene>
    <name evidence="4" type="ORF">Ocin01_14391</name>
</gene>
<dbReference type="Pfam" id="PF00501">
    <property type="entry name" value="AMP-binding"/>
    <property type="match status" value="1"/>
</dbReference>
<evidence type="ECO:0000256" key="2">
    <source>
        <dbReference type="ARBA" id="ARBA00022553"/>
    </source>
</evidence>
<keyword evidence="2" id="KW-0597">Phosphoprotein</keyword>
<proteinExistence type="predicted"/>
<organism evidence="4 5">
    <name type="scientific">Orchesella cincta</name>
    <name type="common">Springtail</name>
    <name type="synonym">Podura cincta</name>
    <dbReference type="NCBI Taxonomy" id="48709"/>
    <lineage>
        <taxon>Eukaryota</taxon>
        <taxon>Metazoa</taxon>
        <taxon>Ecdysozoa</taxon>
        <taxon>Arthropoda</taxon>
        <taxon>Hexapoda</taxon>
        <taxon>Collembola</taxon>
        <taxon>Entomobryomorpha</taxon>
        <taxon>Entomobryoidea</taxon>
        <taxon>Orchesellidae</taxon>
        <taxon>Orchesellinae</taxon>
        <taxon>Orchesella</taxon>
    </lineage>
</organism>
<feature type="domain" description="AMP-dependent synthetase/ligase" evidence="3">
    <location>
        <begin position="65"/>
        <end position="456"/>
    </location>
</feature>
<evidence type="ECO:0000313" key="4">
    <source>
        <dbReference type="EMBL" id="ODM92294.1"/>
    </source>
</evidence>
<dbReference type="Gene3D" id="3.30.300.30">
    <property type="match status" value="1"/>
</dbReference>
<dbReference type="InterPro" id="IPR042099">
    <property type="entry name" value="ANL_N_sf"/>
</dbReference>
<dbReference type="PANTHER" id="PTHR44845:SF6">
    <property type="entry name" value="BETA-ALANINE-ACTIVATING ENZYME"/>
    <property type="match status" value="1"/>
</dbReference>
<evidence type="ECO:0000256" key="1">
    <source>
        <dbReference type="ARBA" id="ARBA00022450"/>
    </source>
</evidence>
<dbReference type="OrthoDB" id="416786at2759"/>
<dbReference type="InterPro" id="IPR045851">
    <property type="entry name" value="AMP-bd_C_sf"/>
</dbReference>
<dbReference type="EMBL" id="LJIJ01001277">
    <property type="protein sequence ID" value="ODM92294.1"/>
    <property type="molecule type" value="Genomic_DNA"/>
</dbReference>
<dbReference type="STRING" id="48709.A0A1D2MHI9"/>
<name>A0A1D2MHI9_ORCCI</name>
<dbReference type="OMA" id="EQRTIAI"/>
<dbReference type="SUPFAM" id="SSF56801">
    <property type="entry name" value="Acetyl-CoA synthetase-like"/>
    <property type="match status" value="1"/>
</dbReference>
<dbReference type="Proteomes" id="UP000094527">
    <property type="component" value="Unassembled WGS sequence"/>
</dbReference>
<dbReference type="InterPro" id="IPR000873">
    <property type="entry name" value="AMP-dep_synth/lig_dom"/>
</dbReference>
<evidence type="ECO:0000313" key="5">
    <source>
        <dbReference type="Proteomes" id="UP000094527"/>
    </source>
</evidence>
<accession>A0A1D2MHI9</accession>